<name>A0ABX2A9S6_9MICO</name>
<dbReference type="Proteomes" id="UP000757540">
    <property type="component" value="Unassembled WGS sequence"/>
</dbReference>
<evidence type="ECO:0000313" key="2">
    <source>
        <dbReference type="Proteomes" id="UP000757540"/>
    </source>
</evidence>
<proteinExistence type="predicted"/>
<organism evidence="1 2">
    <name type="scientific">Isoptericola halotolerans</name>
    <dbReference type="NCBI Taxonomy" id="300560"/>
    <lineage>
        <taxon>Bacteria</taxon>
        <taxon>Bacillati</taxon>
        <taxon>Actinomycetota</taxon>
        <taxon>Actinomycetes</taxon>
        <taxon>Micrococcales</taxon>
        <taxon>Promicromonosporaceae</taxon>
        <taxon>Isoptericola</taxon>
    </lineage>
</organism>
<evidence type="ECO:0000313" key="1">
    <source>
        <dbReference type="EMBL" id="NOV98747.1"/>
    </source>
</evidence>
<comment type="caution">
    <text evidence="1">The sequence shown here is derived from an EMBL/GenBank/DDBJ whole genome shotgun (WGS) entry which is preliminary data.</text>
</comment>
<keyword evidence="2" id="KW-1185">Reference proteome</keyword>
<accession>A0ABX2A9S6</accession>
<dbReference type="EMBL" id="JABEZU010000004">
    <property type="protein sequence ID" value="NOV98747.1"/>
    <property type="molecule type" value="Genomic_DNA"/>
</dbReference>
<reference evidence="1 2" key="1">
    <citation type="submission" date="2020-05" db="EMBL/GenBank/DDBJ databases">
        <title>Genomic Encyclopedia of Type Strains, Phase III (KMG-III): the genomes of soil and plant-associated and newly described type strains.</title>
        <authorList>
            <person name="Whitman W."/>
        </authorList>
    </citation>
    <scope>NUCLEOTIDE SEQUENCE [LARGE SCALE GENOMIC DNA]</scope>
    <source>
        <strain evidence="1 2">KCTC 19046</strain>
    </source>
</reference>
<protein>
    <submittedName>
        <fullName evidence="1">Uncharacterized protein</fullName>
    </submittedName>
</protein>
<dbReference type="RefSeq" id="WP_171784936.1">
    <property type="nucleotide sequence ID" value="NZ_BAAAML010000021.1"/>
</dbReference>
<gene>
    <name evidence="1" type="ORF">HDG69_003342</name>
</gene>
<sequence length="69" mass="7676">MDASLKFDAIRRHIDTGRRFAWIDDDITPPEQRRLTMIYGSNCLLLRPSSTVGVAAGDIAAVRDFLTAP</sequence>